<evidence type="ECO:0000313" key="2">
    <source>
        <dbReference type="Proteomes" id="UP000184510"/>
    </source>
</evidence>
<dbReference type="STRING" id="1123071.SAMN02745181_0314"/>
<protein>
    <submittedName>
        <fullName evidence="1">Uncharacterized protein</fullName>
    </submittedName>
</protein>
<keyword evidence="2" id="KW-1185">Reference proteome</keyword>
<proteinExistence type="predicted"/>
<accession>A0A1M6BUN5</accession>
<name>A0A1M6BUN5_9BACT</name>
<dbReference type="EMBL" id="FQYR01000002">
    <property type="protein sequence ID" value="SHI52475.1"/>
    <property type="molecule type" value="Genomic_DNA"/>
</dbReference>
<dbReference type="AlphaFoldDB" id="A0A1M6BUN5"/>
<dbReference type="InParanoid" id="A0A1M6BUN5"/>
<dbReference type="Proteomes" id="UP000184510">
    <property type="component" value="Unassembled WGS sequence"/>
</dbReference>
<sequence>MLHLARICSNLRNLWLKMFHPQGSIVHNLSVPSVYSVVEKATSSRDPSSPIREIRAIRGGKRFIGLGSILYS</sequence>
<evidence type="ECO:0000313" key="1">
    <source>
        <dbReference type="EMBL" id="SHI52475.1"/>
    </source>
</evidence>
<gene>
    <name evidence="1" type="ORF">SAMN02745181_0314</name>
</gene>
<reference evidence="1 2" key="1">
    <citation type="submission" date="2016-11" db="EMBL/GenBank/DDBJ databases">
        <authorList>
            <person name="Jaros S."/>
            <person name="Januszkiewicz K."/>
            <person name="Wedrychowicz H."/>
        </authorList>
    </citation>
    <scope>NUCLEOTIDE SEQUENCE [LARGE SCALE GENOMIC DNA]</scope>
    <source>
        <strain evidence="1 2">DSM 18772</strain>
    </source>
</reference>
<organism evidence="1 2">
    <name type="scientific">Rubritalea squalenifaciens DSM 18772</name>
    <dbReference type="NCBI Taxonomy" id="1123071"/>
    <lineage>
        <taxon>Bacteria</taxon>
        <taxon>Pseudomonadati</taxon>
        <taxon>Verrucomicrobiota</taxon>
        <taxon>Verrucomicrobiia</taxon>
        <taxon>Verrucomicrobiales</taxon>
        <taxon>Rubritaleaceae</taxon>
        <taxon>Rubritalea</taxon>
    </lineage>
</organism>